<comment type="similarity">
    <text evidence="2">In the central section; belongs to the CRISPR-associated helicase Cas3 family.</text>
</comment>
<dbReference type="Pfam" id="PF18019">
    <property type="entry name" value="Cas3_HD"/>
    <property type="match status" value="1"/>
</dbReference>
<dbReference type="Pfam" id="PF22590">
    <property type="entry name" value="Cas3-like_C_2"/>
    <property type="match status" value="1"/>
</dbReference>
<dbReference type="InterPro" id="IPR013444">
    <property type="entry name" value="Helicase_Cas3_CRISPR-ass_Anaes"/>
</dbReference>
<evidence type="ECO:0000259" key="11">
    <source>
        <dbReference type="PROSITE" id="PS51643"/>
    </source>
</evidence>
<dbReference type="Gene3D" id="3.40.50.300">
    <property type="entry name" value="P-loop containing nucleotide triphosphate hydrolases"/>
    <property type="match status" value="2"/>
</dbReference>
<keyword evidence="7" id="KW-0067">ATP-binding</keyword>
<feature type="domain" description="Helicase ATP-binding" evidence="10">
    <location>
        <begin position="33"/>
        <end position="259"/>
    </location>
</feature>
<keyword evidence="5" id="KW-0378">Hydrolase</keyword>
<dbReference type="InterPro" id="IPR027417">
    <property type="entry name" value="P-loop_NTPase"/>
</dbReference>
<evidence type="ECO:0000256" key="2">
    <source>
        <dbReference type="ARBA" id="ARBA00009046"/>
    </source>
</evidence>
<dbReference type="EMBL" id="NRRV01000040">
    <property type="protein sequence ID" value="MBK1632156.1"/>
    <property type="molecule type" value="Genomic_DNA"/>
</dbReference>
<evidence type="ECO:0000259" key="10">
    <source>
        <dbReference type="PROSITE" id="PS51192"/>
    </source>
</evidence>
<evidence type="ECO:0000256" key="6">
    <source>
        <dbReference type="ARBA" id="ARBA00022806"/>
    </source>
</evidence>
<dbReference type="RefSeq" id="WP_200239446.1">
    <property type="nucleotide sequence ID" value="NZ_NRRV01000040.1"/>
</dbReference>
<dbReference type="PROSITE" id="PS51192">
    <property type="entry name" value="HELICASE_ATP_BIND_1"/>
    <property type="match status" value="1"/>
</dbReference>
<dbReference type="Gene3D" id="1.10.3210.30">
    <property type="match status" value="1"/>
</dbReference>
<dbReference type="SUPFAM" id="SSF52540">
    <property type="entry name" value="P-loop containing nucleoside triphosphate hydrolases"/>
    <property type="match status" value="1"/>
</dbReference>
<feature type="region of interest" description="Disordered" evidence="9">
    <location>
        <begin position="244"/>
        <end position="267"/>
    </location>
</feature>
<dbReference type="InterPro" id="IPR054712">
    <property type="entry name" value="Cas3-like_dom"/>
</dbReference>
<dbReference type="SUPFAM" id="SSF109604">
    <property type="entry name" value="HD-domain/PDEase-like"/>
    <property type="match status" value="1"/>
</dbReference>
<dbReference type="SMART" id="SM00487">
    <property type="entry name" value="DEXDc"/>
    <property type="match status" value="1"/>
</dbReference>
<dbReference type="NCBIfam" id="TIGR02621">
    <property type="entry name" value="cas3_GSU0051"/>
    <property type="match status" value="1"/>
</dbReference>
<evidence type="ECO:0000256" key="5">
    <source>
        <dbReference type="ARBA" id="ARBA00022801"/>
    </source>
</evidence>
<evidence type="ECO:0000256" key="1">
    <source>
        <dbReference type="ARBA" id="ARBA00006847"/>
    </source>
</evidence>
<feature type="region of interest" description="Disordered" evidence="9">
    <location>
        <begin position="616"/>
        <end position="635"/>
    </location>
</feature>
<evidence type="ECO:0000256" key="8">
    <source>
        <dbReference type="ARBA" id="ARBA00023118"/>
    </source>
</evidence>
<evidence type="ECO:0008006" key="14">
    <source>
        <dbReference type="Google" id="ProtNLM"/>
    </source>
</evidence>
<evidence type="ECO:0000256" key="4">
    <source>
        <dbReference type="ARBA" id="ARBA00022741"/>
    </source>
</evidence>
<keyword evidence="8" id="KW-0051">Antiviral defense</keyword>
<evidence type="ECO:0000313" key="13">
    <source>
        <dbReference type="Proteomes" id="UP000748752"/>
    </source>
</evidence>
<reference evidence="12 13" key="1">
    <citation type="journal article" date="2020" name="Microorganisms">
        <title>Osmotic Adaptation and Compatible Solute Biosynthesis of Phototrophic Bacteria as Revealed from Genome Analyses.</title>
        <authorList>
            <person name="Imhoff J.F."/>
            <person name="Rahn T."/>
            <person name="Kunzel S."/>
            <person name="Keller A."/>
            <person name="Neulinger S.C."/>
        </authorList>
    </citation>
    <scope>NUCLEOTIDE SEQUENCE [LARGE SCALE GENOMIC DNA]</scope>
    <source>
        <strain evidence="12 13">DSM 6210</strain>
    </source>
</reference>
<dbReference type="InterPro" id="IPR006483">
    <property type="entry name" value="CRISPR-assoc_Cas3_HD"/>
</dbReference>
<organism evidence="12 13">
    <name type="scientific">Thiohalocapsa halophila</name>
    <dbReference type="NCBI Taxonomy" id="69359"/>
    <lineage>
        <taxon>Bacteria</taxon>
        <taxon>Pseudomonadati</taxon>
        <taxon>Pseudomonadota</taxon>
        <taxon>Gammaproteobacteria</taxon>
        <taxon>Chromatiales</taxon>
        <taxon>Chromatiaceae</taxon>
        <taxon>Thiohalocapsa</taxon>
    </lineage>
</organism>
<comment type="caution">
    <text evidence="12">The sequence shown here is derived from an EMBL/GenBank/DDBJ whole genome shotgun (WGS) entry which is preliminary data.</text>
</comment>
<name>A0ABS1CLE9_9GAMM</name>
<keyword evidence="3" id="KW-0479">Metal-binding</keyword>
<gene>
    <name evidence="12" type="ORF">CKO31_15705</name>
</gene>
<accession>A0ABS1CLE9</accession>
<sequence>MTDELSSRFGEFFEAVWGYPPFAWQSALAERVLTKDEAPWPQAIALATAAGKTACIDIAVFALAAQAHRLGTEQRIRSPRRIFFVVDRRVIVDEAFERARRLATVLRAPAAGILGEVAEHLRSLAQGPEDRHDTVDPLQVFELRGGMYRSEAWARSPIQPMVIASTVDQFGSRLLFRAYGRGPGMWPVYAGLAGNDSLILLDEAHCAKPFLQTLRSVARYRTWAQQPLGSPFHAVVLSATPPDETATDVFRDESDEPSDPNHRLGKRQLARKPARLVEFNAKPKDIPTKLPRALAEHAEALADGPRKAVVVFCNRVATARDTWHRLKQKEGQRAVLLTGRMRGLDKDAVVVDELGQLAAACAERRRLSAPVFVVATQTLEVGADLDFDALVTECASLDALRQRIGRLNRTGRAMEGTDADGCPLGAKAVILGRADQVKPGAEDPIYGLAIGGTWRELLTLVDGEGIVDFGIRHFDADALPKDPAKNAVSAPAPNAPIMLPSHLDTWVQTSPEPVPVPEPALFLHGTERIAADVRVCWRADVRLDADSEIQTSVETLSQVPPAMPETLPVPIGVMRRWLLGERDDGSSDIEGTPDAADEHRDATAIVRPVVRWVAGSGDNPSGAQTTGLVANPRDLRPGDTLVIPVDTGGQDALGDFRHFQDGKPRLDLGDEASLRSRAKASLRIHPALIEHWPLTDKRLRERWQAFAQQAGSRLDAEPDELLADLRALLIETGRDPDNIEEQWLCDVVRHFAHQTIAKLRAIVLRHPSMTGLVLLSRKILADYTDQAEQFTDEDDAAASGTVDVPLLPADGDIAADFPKAHLPGVARYARRFAAGCALPETLADAVERAGLMHDLGKLDPRFQCLLVGGNPWGVDPDRPLAKSITLPRDKRAWERARAAADYPKGARHELYSVVLALSDDSSVLLPREEPARSLILHLIASHHGRCRPFAPVVEDPGPHEAMTAELHGVHLSHQGPTRLERMDSGTADRFWDQVHRYGWWGAAWLEAILRLADHRRSEREQLSESSM</sequence>
<evidence type="ECO:0000256" key="3">
    <source>
        <dbReference type="ARBA" id="ARBA00022723"/>
    </source>
</evidence>
<evidence type="ECO:0000256" key="7">
    <source>
        <dbReference type="ARBA" id="ARBA00022840"/>
    </source>
</evidence>
<keyword evidence="4" id="KW-0547">Nucleotide-binding</keyword>
<feature type="domain" description="HD Cas3-type" evidence="11">
    <location>
        <begin position="811"/>
        <end position="1015"/>
    </location>
</feature>
<protein>
    <recommendedName>
        <fullName evidence="14">Type I-U CRISPR-associated helicase/endonuclease Cas3</fullName>
    </recommendedName>
</protein>
<evidence type="ECO:0000313" key="12">
    <source>
        <dbReference type="EMBL" id="MBK1632156.1"/>
    </source>
</evidence>
<evidence type="ECO:0000256" key="9">
    <source>
        <dbReference type="SAM" id="MobiDB-lite"/>
    </source>
</evidence>
<dbReference type="Proteomes" id="UP000748752">
    <property type="component" value="Unassembled WGS sequence"/>
</dbReference>
<comment type="similarity">
    <text evidence="1">In the N-terminal section; belongs to the CRISPR-associated nuclease Cas3-HD family.</text>
</comment>
<proteinExistence type="inferred from homology"/>
<dbReference type="NCBIfam" id="TIGR01596">
    <property type="entry name" value="cas3_HD"/>
    <property type="match status" value="1"/>
</dbReference>
<feature type="compositionally biased region" description="Polar residues" evidence="9">
    <location>
        <begin position="618"/>
        <end position="628"/>
    </location>
</feature>
<keyword evidence="13" id="KW-1185">Reference proteome</keyword>
<dbReference type="PROSITE" id="PS51643">
    <property type="entry name" value="HD_CAS3"/>
    <property type="match status" value="1"/>
</dbReference>
<keyword evidence="6" id="KW-0347">Helicase</keyword>
<dbReference type="InterPro" id="IPR014001">
    <property type="entry name" value="Helicase_ATP-bd"/>
</dbReference>
<dbReference type="InterPro" id="IPR038257">
    <property type="entry name" value="CRISPR-assoc_Cas3_HD_sf"/>
</dbReference>